<dbReference type="AlphaFoldDB" id="A0A8J7BWK8"/>
<dbReference type="Proteomes" id="UP000629098">
    <property type="component" value="Unassembled WGS sequence"/>
</dbReference>
<evidence type="ECO:0000313" key="2">
    <source>
        <dbReference type="Proteomes" id="UP000629098"/>
    </source>
</evidence>
<reference evidence="1" key="1">
    <citation type="submission" date="2020-09" db="EMBL/GenBank/DDBJ databases">
        <title>Iningainema tapete sp. nov. (Scytonemataceae, Cyanobacteria) from greenhouses in central Florida (USA) produces two types of nodularin with biosynthetic potential for microcystin-LR and anabaenopeptins.</title>
        <authorList>
            <person name="Berthold D.E."/>
            <person name="Lefler F.W."/>
            <person name="Huang I.-S."/>
            <person name="Abdulla H."/>
            <person name="Zimba P.V."/>
            <person name="Laughinghouse H.D. IV."/>
        </authorList>
    </citation>
    <scope>NUCLEOTIDE SEQUENCE</scope>
    <source>
        <strain evidence="1">BLCCT55</strain>
    </source>
</reference>
<dbReference type="EMBL" id="JACXAE010000013">
    <property type="protein sequence ID" value="MBD2771108.1"/>
    <property type="molecule type" value="Genomic_DNA"/>
</dbReference>
<sequence>MTYPEIHQKIEQQLAQLPPDQLSLVSDFLDSLQSKSTISPRSPRRLAPIKRGTKAGDLLKFAGTWQGNDLEDCLREVKETRSKAQF</sequence>
<evidence type="ECO:0000313" key="1">
    <source>
        <dbReference type="EMBL" id="MBD2771108.1"/>
    </source>
</evidence>
<dbReference type="RefSeq" id="WP_190825401.1">
    <property type="nucleotide sequence ID" value="NZ_CAWPPI010000013.1"/>
</dbReference>
<proteinExistence type="predicted"/>
<accession>A0A8J7BWK8</accession>
<name>A0A8J7BWK8_9CYAN</name>
<evidence type="ECO:0008006" key="3">
    <source>
        <dbReference type="Google" id="ProtNLM"/>
    </source>
</evidence>
<gene>
    <name evidence="1" type="ORF">ICL16_02955</name>
</gene>
<protein>
    <recommendedName>
        <fullName evidence="3">DUF2281 domain-containing protein</fullName>
    </recommendedName>
</protein>
<organism evidence="1 2">
    <name type="scientific">Iningainema tapete BLCC-T55</name>
    <dbReference type="NCBI Taxonomy" id="2748662"/>
    <lineage>
        <taxon>Bacteria</taxon>
        <taxon>Bacillati</taxon>
        <taxon>Cyanobacteriota</taxon>
        <taxon>Cyanophyceae</taxon>
        <taxon>Nostocales</taxon>
        <taxon>Scytonemataceae</taxon>
        <taxon>Iningainema tapete</taxon>
    </lineage>
</organism>
<comment type="caution">
    <text evidence="1">The sequence shown here is derived from an EMBL/GenBank/DDBJ whole genome shotgun (WGS) entry which is preliminary data.</text>
</comment>
<keyword evidence="2" id="KW-1185">Reference proteome</keyword>